<name>A0A368L241_9BURK</name>
<dbReference type="InterPro" id="IPR032816">
    <property type="entry name" value="VTT_dom"/>
</dbReference>
<dbReference type="OrthoDB" id="9813426at2"/>
<protein>
    <submittedName>
        <fullName evidence="9">DedA family protein</fullName>
    </submittedName>
</protein>
<evidence type="ECO:0000313" key="9">
    <source>
        <dbReference type="EMBL" id="RCS57607.1"/>
    </source>
</evidence>
<reference evidence="9 10" key="1">
    <citation type="journal article" date="2018" name="Int. J. Syst. Evol. Microbiol.">
        <title>Parvibium lacunae gen. nov., sp. nov., a new member of the family Alcaligenaceae isolated from a freshwater pond.</title>
        <authorList>
            <person name="Chen W.M."/>
            <person name="Xie P.B."/>
            <person name="Hsu M.Y."/>
            <person name="Sheu S.Y."/>
        </authorList>
    </citation>
    <scope>NUCLEOTIDE SEQUENCE [LARGE SCALE GENOMIC DNA]</scope>
    <source>
        <strain evidence="9 10">KMB9</strain>
    </source>
</reference>
<feature type="transmembrane region" description="Helical" evidence="7">
    <location>
        <begin position="154"/>
        <end position="176"/>
    </location>
</feature>
<keyword evidence="4 7" id="KW-0812">Transmembrane</keyword>
<evidence type="ECO:0000256" key="7">
    <source>
        <dbReference type="RuleBase" id="RU367016"/>
    </source>
</evidence>
<comment type="similarity">
    <text evidence="2 7">Belongs to the DedA family.</text>
</comment>
<comment type="caution">
    <text evidence="9">The sequence shown here is derived from an EMBL/GenBank/DDBJ whole genome shotgun (WGS) entry which is preliminary data.</text>
</comment>
<evidence type="ECO:0000259" key="8">
    <source>
        <dbReference type="Pfam" id="PF09335"/>
    </source>
</evidence>
<evidence type="ECO:0000256" key="1">
    <source>
        <dbReference type="ARBA" id="ARBA00004651"/>
    </source>
</evidence>
<evidence type="ECO:0000256" key="6">
    <source>
        <dbReference type="ARBA" id="ARBA00023136"/>
    </source>
</evidence>
<dbReference type="RefSeq" id="WP_114403090.1">
    <property type="nucleotide sequence ID" value="NZ_QPGB01000003.1"/>
</dbReference>
<dbReference type="AlphaFoldDB" id="A0A368L241"/>
<proteinExistence type="inferred from homology"/>
<evidence type="ECO:0000256" key="5">
    <source>
        <dbReference type="ARBA" id="ARBA00022989"/>
    </source>
</evidence>
<evidence type="ECO:0000313" key="10">
    <source>
        <dbReference type="Proteomes" id="UP000252357"/>
    </source>
</evidence>
<evidence type="ECO:0000256" key="3">
    <source>
        <dbReference type="ARBA" id="ARBA00022475"/>
    </source>
</evidence>
<comment type="subcellular location">
    <subcellularLocation>
        <location evidence="1 7">Cell membrane</location>
        <topology evidence="1 7">Multi-pass membrane protein</topology>
    </subcellularLocation>
</comment>
<keyword evidence="3 7" id="KW-1003">Cell membrane</keyword>
<dbReference type="EMBL" id="QPGB01000003">
    <property type="protein sequence ID" value="RCS57607.1"/>
    <property type="molecule type" value="Genomic_DNA"/>
</dbReference>
<dbReference type="GO" id="GO:0005886">
    <property type="term" value="C:plasma membrane"/>
    <property type="evidence" value="ECO:0007669"/>
    <property type="project" value="UniProtKB-SubCell"/>
</dbReference>
<gene>
    <name evidence="9" type="ORF">DU000_08495</name>
</gene>
<keyword evidence="6 7" id="KW-0472">Membrane</keyword>
<dbReference type="PANTHER" id="PTHR30353:SF0">
    <property type="entry name" value="TRANSMEMBRANE PROTEIN"/>
    <property type="match status" value="1"/>
</dbReference>
<organism evidence="9 10">
    <name type="scientific">Parvibium lacunae</name>
    <dbReference type="NCBI Taxonomy" id="1888893"/>
    <lineage>
        <taxon>Bacteria</taxon>
        <taxon>Pseudomonadati</taxon>
        <taxon>Pseudomonadota</taxon>
        <taxon>Betaproteobacteria</taxon>
        <taxon>Burkholderiales</taxon>
        <taxon>Alcaligenaceae</taxon>
        <taxon>Parvibium</taxon>
    </lineage>
</organism>
<accession>A0A368L241</accession>
<dbReference type="PANTHER" id="PTHR30353">
    <property type="entry name" value="INNER MEMBRANE PROTEIN DEDA-RELATED"/>
    <property type="match status" value="1"/>
</dbReference>
<feature type="transmembrane region" description="Helical" evidence="7">
    <location>
        <begin position="188"/>
        <end position="206"/>
    </location>
</feature>
<dbReference type="InterPro" id="IPR032818">
    <property type="entry name" value="DedA-like"/>
</dbReference>
<keyword evidence="10" id="KW-1185">Reference proteome</keyword>
<feature type="domain" description="VTT" evidence="8">
    <location>
        <begin position="49"/>
        <end position="174"/>
    </location>
</feature>
<sequence length="214" mass="24023">MDIILSLVDFILHLDKHLDALIAQYGIWIYGILFAIVFLETGLVIFPFLPGDSLLFVAGAFAARGEMDLFTLMALLIIAAITGDALNYAIGRRVGPQVFRWEQSRWFNKAAFDKAHAFYERHGGKTIVIARFVPFIRTFAPFVAGVAQMSYRQFAFFNITGALLWVISLCVAGYLFGNVPLIKNNLTVVIFSIIGLSLLPLVIEFVRAKFKRPR</sequence>
<evidence type="ECO:0000256" key="2">
    <source>
        <dbReference type="ARBA" id="ARBA00010792"/>
    </source>
</evidence>
<evidence type="ECO:0000256" key="4">
    <source>
        <dbReference type="ARBA" id="ARBA00022692"/>
    </source>
</evidence>
<feature type="transmembrane region" description="Helical" evidence="7">
    <location>
        <begin position="69"/>
        <end position="90"/>
    </location>
</feature>
<dbReference type="NCBIfam" id="NF008102">
    <property type="entry name" value="PRK10847.1"/>
    <property type="match status" value="1"/>
</dbReference>
<dbReference type="InterPro" id="IPR058127">
    <property type="entry name" value="DedA"/>
</dbReference>
<dbReference type="Pfam" id="PF09335">
    <property type="entry name" value="VTT_dom"/>
    <property type="match status" value="1"/>
</dbReference>
<keyword evidence="5 7" id="KW-1133">Transmembrane helix</keyword>
<feature type="transmembrane region" description="Helical" evidence="7">
    <location>
        <begin position="27"/>
        <end position="49"/>
    </location>
</feature>
<dbReference type="Proteomes" id="UP000252357">
    <property type="component" value="Unassembled WGS sequence"/>
</dbReference>